<dbReference type="PANTHER" id="PTHR47371">
    <property type="entry name" value="LIPOTEICHOIC ACID SYNTHASE"/>
    <property type="match status" value="1"/>
</dbReference>
<sequence>MIPTSEIPVSPGARLLASRFGALHLFILLFVVVSFVIRVILSLKALDTLDPSFINLVMIEASGLLFDILAAFYFSIPLILYLIFLPDRILRHPVQRLLFKLVYFCALYVLIFNGVSEWIFWDEFGVRYNFIAVDYLVYTHEVIGNIRQSYPVPKLLSAILVATFAIGWLIQRRGWLDPTFAALTTLRERGRRGSLYLIVPLIAFVAIDQDLSEVSNNRYHNELAKNGIYSLFSAFIHNELPYEVFYLQRDDREMAARVRERLRVSPDTKPLDAIDPLDIARSIVHPGPEKRLNVIQLTIESMSAEYMALFGNQENITPNLDRLAKESLTFTNLYATGNRTDRGMESLVLSVPPTPGRSKVKRPDNEDLFSSGDLFKRRGYDTRFIYGGYGYFDNMNHFFGHNGFEVVDRTLLDASEITHENIWGVADEDLFRRTVREADRAHADGKPFYYFVMTTSNHRPFTYPAGRIDIPSPGGRQGGVKYTDWAIGEFIAQARKRPWFDDTLFIITADHCAGSAGKTELPVHRYHIPLMIHAPRHVPVRMESALMSQIDITPTILGLLNFSYTSRFFGQDIFQTPPEARRAFIGTYQKLGFIMGDRLTVLSPQHQSSFYRFERRVGDERQVLQKEEDVEGLRDAIAFYQTANIMRKKGLDKKIP</sequence>
<dbReference type="InterPro" id="IPR012160">
    <property type="entry name" value="LtaS-like"/>
</dbReference>
<dbReference type="CDD" id="cd16015">
    <property type="entry name" value="LTA_synthase"/>
    <property type="match status" value="1"/>
</dbReference>
<protein>
    <submittedName>
        <fullName evidence="8">Phosphoglycerol transferase I</fullName>
        <ecNumber evidence="8">2.7.8.20</ecNumber>
    </submittedName>
</protein>
<dbReference type="PANTHER" id="PTHR47371:SF3">
    <property type="entry name" value="PHOSPHOGLYCEROL TRANSFERASE I"/>
    <property type="match status" value="1"/>
</dbReference>
<evidence type="ECO:0000256" key="6">
    <source>
        <dbReference type="SAM" id="Phobius"/>
    </source>
</evidence>
<evidence type="ECO:0000313" key="9">
    <source>
        <dbReference type="Proteomes" id="UP001628193"/>
    </source>
</evidence>
<reference evidence="8 9" key="2">
    <citation type="submission" date="2024-09" db="EMBL/GenBank/DDBJ databases">
        <title>Draft genome sequence of Candidatus Magnetaquicoccaceae bacterium FCR-1.</title>
        <authorList>
            <person name="Shimoshige H."/>
            <person name="Shimamura S."/>
            <person name="Taoka A."/>
            <person name="Kobayashi H."/>
            <person name="Maekawa T."/>
        </authorList>
    </citation>
    <scope>NUCLEOTIDE SEQUENCE [LARGE SCALE GENOMIC DNA]</scope>
    <source>
        <strain evidence="8 9">FCR-1</strain>
    </source>
</reference>
<keyword evidence="3 6" id="KW-0812">Transmembrane</keyword>
<gene>
    <name evidence="8" type="primary">mdoB</name>
    <name evidence="8" type="ORF">SIID45300_02899</name>
</gene>
<dbReference type="EMBL" id="BAAFGK010000005">
    <property type="protein sequence ID" value="GAB0058548.1"/>
    <property type="molecule type" value="Genomic_DNA"/>
</dbReference>
<evidence type="ECO:0000256" key="5">
    <source>
        <dbReference type="ARBA" id="ARBA00023136"/>
    </source>
</evidence>
<proteinExistence type="predicted"/>
<feature type="transmembrane region" description="Helical" evidence="6">
    <location>
        <begin position="61"/>
        <end position="85"/>
    </location>
</feature>
<keyword evidence="2" id="KW-1003">Cell membrane</keyword>
<dbReference type="RefSeq" id="WP_420906268.1">
    <property type="nucleotide sequence ID" value="NZ_BAAFGK010000005.1"/>
</dbReference>
<dbReference type="Proteomes" id="UP001628193">
    <property type="component" value="Unassembled WGS sequence"/>
</dbReference>
<dbReference type="Pfam" id="PF00884">
    <property type="entry name" value="Sulfatase"/>
    <property type="match status" value="1"/>
</dbReference>
<evidence type="ECO:0000313" key="8">
    <source>
        <dbReference type="EMBL" id="GAB0058548.1"/>
    </source>
</evidence>
<reference evidence="8 9" key="1">
    <citation type="submission" date="2024-05" db="EMBL/GenBank/DDBJ databases">
        <authorList>
            <consortium name="Candidatus Magnetaquicoccaceae bacterium FCR-1 genome sequencing consortium"/>
            <person name="Shimoshige H."/>
            <person name="Shimamura S."/>
            <person name="Taoka A."/>
            <person name="Kobayashi H."/>
            <person name="Maekawa T."/>
        </authorList>
    </citation>
    <scope>NUCLEOTIDE SEQUENCE [LARGE SCALE GENOMIC DNA]</scope>
    <source>
        <strain evidence="8 9">FCR-1</strain>
    </source>
</reference>
<dbReference type="InterPro" id="IPR017850">
    <property type="entry name" value="Alkaline_phosphatase_core_sf"/>
</dbReference>
<dbReference type="SUPFAM" id="SSF53649">
    <property type="entry name" value="Alkaline phosphatase-like"/>
    <property type="match status" value="1"/>
</dbReference>
<evidence type="ECO:0000256" key="2">
    <source>
        <dbReference type="ARBA" id="ARBA00022475"/>
    </source>
</evidence>
<keyword evidence="9" id="KW-1185">Reference proteome</keyword>
<evidence type="ECO:0000256" key="1">
    <source>
        <dbReference type="ARBA" id="ARBA00004651"/>
    </source>
</evidence>
<evidence type="ECO:0000256" key="3">
    <source>
        <dbReference type="ARBA" id="ARBA00022692"/>
    </source>
</evidence>
<feature type="transmembrane region" description="Helical" evidence="6">
    <location>
        <begin position="97"/>
        <end position="121"/>
    </location>
</feature>
<keyword evidence="4 6" id="KW-1133">Transmembrane helix</keyword>
<keyword evidence="8" id="KW-0808">Transferase</keyword>
<dbReference type="InterPro" id="IPR050448">
    <property type="entry name" value="OpgB/LTA_synthase_biosynth"/>
</dbReference>
<dbReference type="Gene3D" id="3.30.1120.80">
    <property type="match status" value="1"/>
</dbReference>
<feature type="transmembrane region" description="Helical" evidence="6">
    <location>
        <begin position="20"/>
        <end position="41"/>
    </location>
</feature>
<dbReference type="GO" id="GO:0008960">
    <property type="term" value="F:phosphatidylglycerol-membrane-oligosaccharide glycerophosphotransferase activity"/>
    <property type="evidence" value="ECO:0007669"/>
    <property type="project" value="UniProtKB-EC"/>
</dbReference>
<feature type="domain" description="Sulfatase N-terminal" evidence="7">
    <location>
        <begin position="293"/>
        <end position="561"/>
    </location>
</feature>
<evidence type="ECO:0000259" key="7">
    <source>
        <dbReference type="Pfam" id="PF00884"/>
    </source>
</evidence>
<organism evidence="8 9">
    <name type="scientific">Candidatus Magnetaquiglobus chichijimensis</name>
    <dbReference type="NCBI Taxonomy" id="3141448"/>
    <lineage>
        <taxon>Bacteria</taxon>
        <taxon>Pseudomonadati</taxon>
        <taxon>Pseudomonadota</taxon>
        <taxon>Magnetococcia</taxon>
        <taxon>Magnetococcales</taxon>
        <taxon>Candidatus Magnetaquicoccaceae</taxon>
        <taxon>Candidatus Magnetaquiglobus</taxon>
    </lineage>
</organism>
<accession>A0ABQ0CCC6</accession>
<dbReference type="InterPro" id="IPR000917">
    <property type="entry name" value="Sulfatase_N"/>
</dbReference>
<comment type="caution">
    <text evidence="8">The sequence shown here is derived from an EMBL/GenBank/DDBJ whole genome shotgun (WGS) entry which is preliminary data.</text>
</comment>
<comment type="subcellular location">
    <subcellularLocation>
        <location evidence="1">Cell membrane</location>
        <topology evidence="1">Multi-pass membrane protein</topology>
    </subcellularLocation>
</comment>
<evidence type="ECO:0000256" key="4">
    <source>
        <dbReference type="ARBA" id="ARBA00022989"/>
    </source>
</evidence>
<dbReference type="PIRSF" id="PIRSF005091">
    <property type="entry name" value="Mmb_sulf_HI1246"/>
    <property type="match status" value="1"/>
</dbReference>
<dbReference type="EC" id="2.7.8.20" evidence="8"/>
<keyword evidence="5 6" id="KW-0472">Membrane</keyword>
<name>A0ABQ0CCC6_9PROT</name>
<dbReference type="Gene3D" id="3.40.720.10">
    <property type="entry name" value="Alkaline Phosphatase, subunit A"/>
    <property type="match status" value="1"/>
</dbReference>